<dbReference type="Pfam" id="PF00672">
    <property type="entry name" value="HAMP"/>
    <property type="match status" value="1"/>
</dbReference>
<comment type="similarity">
    <text evidence="2">Belongs to the methyl-accepting chemotaxis (MCP) protein family.</text>
</comment>
<sequence>MRDLFTNLKVSTKLLLSFGLVAVVSLLVGLVGIFNINRLQDMDNELYRYQTLPLLELRVINGAFEQNRAYMRDIILENDPKKVETAIRAMEENSKKIDSSLQVFSQSLLTKAEKKEFEYFSNVLENFGYHRDQIVELCKTGNKEFARTVLMNDGPKLSANFSRAIDKLSQMKADSGRQTAELNASRSQAAIGVTGFLIVLAGVLAIGLGIGISRIISVPLVAVAAAANKISQGDLTGNIPARYTVAKDEIGQLGMSFSVMAANLKSLVTQVGQSSDQVAASSEELTASIDRSAQASEQIAGTVAGIAQGAEQQMQALMDTVAVVEQMSAGVDKIAVNTATATATADRASSSAEDGSQAISLVISKMNDIKQSVDNSAAVVAELGARSKEIGQIVSTIDGIAAQTNLLALNAAIEAARAGEQGRGFAVVAEEVRKLAEQSQAATKQIENLISSIQQDTGHAVIAMSQGTQEVNAGAEVVGAAGDHFREIAAFVVELSGQIKEIAAAVGQIAASSRQIAGSVSATEAISRDTSAVTQTVSAATEEQSATMTEMAVSSEKLAKLAEQLQQVLQQFRL</sequence>
<dbReference type="PRINTS" id="PR00260">
    <property type="entry name" value="CHEMTRNSDUCR"/>
</dbReference>
<dbReference type="SUPFAM" id="SSF58104">
    <property type="entry name" value="Methyl-accepting chemotaxis protein (MCP) signaling domain"/>
    <property type="match status" value="1"/>
</dbReference>
<name>A0A212LYU8_9FIRM</name>
<evidence type="ECO:0000256" key="4">
    <source>
        <dbReference type="SAM" id="Phobius"/>
    </source>
</evidence>
<dbReference type="GO" id="GO:0016020">
    <property type="term" value="C:membrane"/>
    <property type="evidence" value="ECO:0007669"/>
    <property type="project" value="InterPro"/>
</dbReference>
<proteinExistence type="inferred from homology"/>
<keyword evidence="4" id="KW-0472">Membrane</keyword>
<evidence type="ECO:0000256" key="3">
    <source>
        <dbReference type="PROSITE-ProRule" id="PRU00284"/>
    </source>
</evidence>
<dbReference type="GO" id="GO:0006935">
    <property type="term" value="P:chemotaxis"/>
    <property type="evidence" value="ECO:0007669"/>
    <property type="project" value="InterPro"/>
</dbReference>
<dbReference type="EMBL" id="FMJE01000005">
    <property type="protein sequence ID" value="SCM82701.1"/>
    <property type="molecule type" value="Genomic_DNA"/>
</dbReference>
<reference evidence="7" key="1">
    <citation type="submission" date="2016-08" db="EMBL/GenBank/DDBJ databases">
        <authorList>
            <person name="Seilhamer J.J."/>
        </authorList>
    </citation>
    <scope>NUCLEOTIDE SEQUENCE</scope>
    <source>
        <strain evidence="7">86</strain>
    </source>
</reference>
<dbReference type="PANTHER" id="PTHR32089">
    <property type="entry name" value="METHYL-ACCEPTING CHEMOTAXIS PROTEIN MCPB"/>
    <property type="match status" value="1"/>
</dbReference>
<dbReference type="CDD" id="cd06225">
    <property type="entry name" value="HAMP"/>
    <property type="match status" value="1"/>
</dbReference>
<dbReference type="InterPro" id="IPR003660">
    <property type="entry name" value="HAMP_dom"/>
</dbReference>
<dbReference type="CDD" id="cd11386">
    <property type="entry name" value="MCP_signal"/>
    <property type="match status" value="1"/>
</dbReference>
<feature type="transmembrane region" description="Helical" evidence="4">
    <location>
        <begin position="189"/>
        <end position="212"/>
    </location>
</feature>
<feature type="domain" description="HAMP" evidence="6">
    <location>
        <begin position="214"/>
        <end position="269"/>
    </location>
</feature>
<evidence type="ECO:0000256" key="2">
    <source>
        <dbReference type="ARBA" id="ARBA00029447"/>
    </source>
</evidence>
<dbReference type="AlphaFoldDB" id="A0A212LYU8"/>
<dbReference type="SMART" id="SM00283">
    <property type="entry name" value="MA"/>
    <property type="match status" value="1"/>
</dbReference>
<keyword evidence="1 3" id="KW-0807">Transducer</keyword>
<dbReference type="InterPro" id="IPR004090">
    <property type="entry name" value="Chemotax_Me-accpt_rcpt"/>
</dbReference>
<dbReference type="Pfam" id="PF00015">
    <property type="entry name" value="MCPsignal"/>
    <property type="match status" value="1"/>
</dbReference>
<dbReference type="InterPro" id="IPR004089">
    <property type="entry name" value="MCPsignal_dom"/>
</dbReference>
<dbReference type="PROSITE" id="PS50885">
    <property type="entry name" value="HAMP"/>
    <property type="match status" value="1"/>
</dbReference>
<evidence type="ECO:0008006" key="8">
    <source>
        <dbReference type="Google" id="ProtNLM"/>
    </source>
</evidence>
<organism evidence="7">
    <name type="scientific">uncultured Sporomusa sp</name>
    <dbReference type="NCBI Taxonomy" id="307249"/>
    <lineage>
        <taxon>Bacteria</taxon>
        <taxon>Bacillati</taxon>
        <taxon>Bacillota</taxon>
        <taxon>Negativicutes</taxon>
        <taxon>Selenomonadales</taxon>
        <taxon>Sporomusaceae</taxon>
        <taxon>Sporomusa</taxon>
        <taxon>environmental samples</taxon>
    </lineage>
</organism>
<feature type="transmembrane region" description="Helical" evidence="4">
    <location>
        <begin position="14"/>
        <end position="36"/>
    </location>
</feature>
<gene>
    <name evidence="7" type="ORF">KL86SPO_50472</name>
</gene>
<dbReference type="Pfam" id="PF12729">
    <property type="entry name" value="4HB_MCP_1"/>
    <property type="match status" value="1"/>
</dbReference>
<evidence type="ECO:0000313" key="7">
    <source>
        <dbReference type="EMBL" id="SCM82701.1"/>
    </source>
</evidence>
<dbReference type="PROSITE" id="PS50111">
    <property type="entry name" value="CHEMOTAXIS_TRANSDUC_2"/>
    <property type="match status" value="1"/>
</dbReference>
<protein>
    <recommendedName>
        <fullName evidence="8">Methyl-accepting chemotaxis protein</fullName>
    </recommendedName>
</protein>
<dbReference type="Gene3D" id="1.10.287.950">
    <property type="entry name" value="Methyl-accepting chemotaxis protein"/>
    <property type="match status" value="1"/>
</dbReference>
<evidence type="ECO:0000259" key="6">
    <source>
        <dbReference type="PROSITE" id="PS50885"/>
    </source>
</evidence>
<dbReference type="RefSeq" id="WP_288185310.1">
    <property type="nucleotide sequence ID" value="NZ_LT608335.1"/>
</dbReference>
<keyword evidence="4" id="KW-0812">Transmembrane</keyword>
<feature type="domain" description="Methyl-accepting transducer" evidence="5">
    <location>
        <begin position="288"/>
        <end position="524"/>
    </location>
</feature>
<dbReference type="PANTHER" id="PTHR32089:SF112">
    <property type="entry name" value="LYSOZYME-LIKE PROTEIN-RELATED"/>
    <property type="match status" value="1"/>
</dbReference>
<keyword evidence="4" id="KW-1133">Transmembrane helix</keyword>
<evidence type="ECO:0000256" key="1">
    <source>
        <dbReference type="ARBA" id="ARBA00023224"/>
    </source>
</evidence>
<accession>A0A212LYU8</accession>
<dbReference type="InterPro" id="IPR024478">
    <property type="entry name" value="HlyB_4HB_MCP"/>
</dbReference>
<dbReference type="GO" id="GO:0007165">
    <property type="term" value="P:signal transduction"/>
    <property type="evidence" value="ECO:0007669"/>
    <property type="project" value="UniProtKB-KW"/>
</dbReference>
<dbReference type="SMART" id="SM00304">
    <property type="entry name" value="HAMP"/>
    <property type="match status" value="1"/>
</dbReference>
<dbReference type="GO" id="GO:0004888">
    <property type="term" value="F:transmembrane signaling receptor activity"/>
    <property type="evidence" value="ECO:0007669"/>
    <property type="project" value="InterPro"/>
</dbReference>
<evidence type="ECO:0000259" key="5">
    <source>
        <dbReference type="PROSITE" id="PS50111"/>
    </source>
</evidence>
<dbReference type="FunFam" id="1.10.287.950:FF:000001">
    <property type="entry name" value="Methyl-accepting chemotaxis sensory transducer"/>
    <property type="match status" value="1"/>
</dbReference>